<dbReference type="GO" id="GO:0000151">
    <property type="term" value="C:ubiquitin ligase complex"/>
    <property type="evidence" value="ECO:0007669"/>
    <property type="project" value="TreeGrafter"/>
</dbReference>
<dbReference type="Ensembl" id="ENSELUT00000100289.1">
    <property type="protein sequence ID" value="ENSELUP00000086452.1"/>
    <property type="gene ID" value="ENSELUG00000044360.1"/>
</dbReference>
<evidence type="ECO:0000313" key="6">
    <source>
        <dbReference type="Ensembl" id="ENSELUP00000086452.1"/>
    </source>
</evidence>
<dbReference type="PANTHER" id="PTHR12281:SF16">
    <property type="entry name" value="DCN1-LIKE PROTEIN 2"/>
    <property type="match status" value="1"/>
</dbReference>
<reference evidence="6" key="3">
    <citation type="submission" date="2025-09" db="UniProtKB">
        <authorList>
            <consortium name="Ensembl"/>
        </authorList>
    </citation>
    <scope>IDENTIFICATION</scope>
</reference>
<dbReference type="Proteomes" id="UP000265140">
    <property type="component" value="Chromosome 22"/>
</dbReference>
<protein>
    <recommendedName>
        <fullName evidence="4">DCN1-like protein</fullName>
    </recommendedName>
    <alternativeName>
        <fullName evidence="4">Defective in cullin neddylation protein 1-like protein</fullName>
    </alternativeName>
</protein>
<accession>A0AAY5KJ73</accession>
<dbReference type="InterPro" id="IPR005176">
    <property type="entry name" value="PONY_dom"/>
</dbReference>
<dbReference type="InterPro" id="IPR014764">
    <property type="entry name" value="DCN-prot"/>
</dbReference>
<dbReference type="AlphaFoldDB" id="A0AAY5KJ73"/>
<dbReference type="Pfam" id="PF14555">
    <property type="entry name" value="UBA_4"/>
    <property type="match status" value="1"/>
</dbReference>
<dbReference type="PANTHER" id="PTHR12281">
    <property type="entry name" value="RP42 RELATED"/>
    <property type="match status" value="1"/>
</dbReference>
<evidence type="ECO:0000313" key="7">
    <source>
        <dbReference type="Proteomes" id="UP000265140"/>
    </source>
</evidence>
<dbReference type="GO" id="GO:0005634">
    <property type="term" value="C:nucleus"/>
    <property type="evidence" value="ECO:0007669"/>
    <property type="project" value="UniProtKB-SubCell"/>
</dbReference>
<dbReference type="InterPro" id="IPR009060">
    <property type="entry name" value="UBA-like_sf"/>
</dbReference>
<dbReference type="GeneTree" id="ENSGT00940000157453"/>
<sequence length="320" mass="37033">MWEMEGQYFGILRADTRTCGTTYLSLFGMLSMRWSRERLSVRAGLGSGSRESVLPATIESGQHKLKSSQKDKVRQFMSFTQAGERTAVFCLTQNDWKLEVATDNYFQNPDHYYKESMKTSVDRKKLEQLYNRYKDPQDENKIGIDGIQQFCDDLSLDPASVSVLVVAWKFRAATQCEFSRKEFLDGMAELGCDSPEKLKALLPRLEQELKDTGKFKDFYQFTFNFAKNPGQKGLDLEMAVAYWNLVLTGRFKFLDLWNRFLLEHHKRSIPKDTWNLLLDFGNMIADDMSNYDEEGAWPVLIDDFVEFARPIVTGGKRKTI</sequence>
<evidence type="ECO:0000256" key="1">
    <source>
        <dbReference type="ARBA" id="ARBA00004123"/>
    </source>
</evidence>
<reference evidence="6" key="2">
    <citation type="submission" date="2025-08" db="UniProtKB">
        <authorList>
            <consortium name="Ensembl"/>
        </authorList>
    </citation>
    <scope>IDENTIFICATION</scope>
</reference>
<feature type="domain" description="DCUN1" evidence="5">
    <location>
        <begin position="121"/>
        <end position="309"/>
    </location>
</feature>
<organism evidence="6 7">
    <name type="scientific">Esox lucius</name>
    <name type="common">Northern pike</name>
    <dbReference type="NCBI Taxonomy" id="8010"/>
    <lineage>
        <taxon>Eukaryota</taxon>
        <taxon>Metazoa</taxon>
        <taxon>Chordata</taxon>
        <taxon>Craniata</taxon>
        <taxon>Vertebrata</taxon>
        <taxon>Euteleostomi</taxon>
        <taxon>Actinopterygii</taxon>
        <taxon>Neopterygii</taxon>
        <taxon>Teleostei</taxon>
        <taxon>Protacanthopterygii</taxon>
        <taxon>Esociformes</taxon>
        <taxon>Esocidae</taxon>
        <taxon>Esox</taxon>
    </lineage>
</organism>
<evidence type="ECO:0000256" key="2">
    <source>
        <dbReference type="ARBA" id="ARBA00022786"/>
    </source>
</evidence>
<dbReference type="PROSITE" id="PS51229">
    <property type="entry name" value="DCUN1"/>
    <property type="match status" value="1"/>
</dbReference>
<dbReference type="FunFam" id="1.10.238.10:FF:000030">
    <property type="entry name" value="DCN1-like protein"/>
    <property type="match status" value="1"/>
</dbReference>
<dbReference type="GO" id="GO:2000436">
    <property type="term" value="P:positive regulation of protein neddylation"/>
    <property type="evidence" value="ECO:0007669"/>
    <property type="project" value="UniProtKB-ARBA"/>
</dbReference>
<dbReference type="Gene3D" id="1.10.238.10">
    <property type="entry name" value="EF-hand"/>
    <property type="match status" value="1"/>
</dbReference>
<dbReference type="FunFam" id="1.10.238.200:FF:000001">
    <property type="entry name" value="DCN1-like protein"/>
    <property type="match status" value="1"/>
</dbReference>
<comment type="subcellular location">
    <subcellularLocation>
        <location evidence="1">Nucleus</location>
    </subcellularLocation>
</comment>
<dbReference type="Gene3D" id="1.10.238.200">
    <property type="entry name" value="Cullin, PONY binding domain"/>
    <property type="match status" value="1"/>
</dbReference>
<keyword evidence="3" id="KW-0539">Nucleus</keyword>
<proteinExistence type="predicted"/>
<name>A0AAY5KJ73_ESOLU</name>
<dbReference type="GO" id="GO:0005737">
    <property type="term" value="C:cytoplasm"/>
    <property type="evidence" value="ECO:0007669"/>
    <property type="project" value="UniProtKB-ARBA"/>
</dbReference>
<dbReference type="InterPro" id="IPR042460">
    <property type="entry name" value="DCN1-like_PONY"/>
</dbReference>
<dbReference type="SUPFAM" id="SSF46934">
    <property type="entry name" value="UBA-like"/>
    <property type="match status" value="1"/>
</dbReference>
<dbReference type="GO" id="GO:0032182">
    <property type="term" value="F:ubiquitin-like protein binding"/>
    <property type="evidence" value="ECO:0007669"/>
    <property type="project" value="TreeGrafter"/>
</dbReference>
<keyword evidence="2" id="KW-0833">Ubl conjugation pathway</keyword>
<dbReference type="Pfam" id="PF03556">
    <property type="entry name" value="Cullin_binding"/>
    <property type="match status" value="1"/>
</dbReference>
<dbReference type="GO" id="GO:0031624">
    <property type="term" value="F:ubiquitin conjugating enzyme binding"/>
    <property type="evidence" value="ECO:0007669"/>
    <property type="project" value="TreeGrafter"/>
</dbReference>
<keyword evidence="7" id="KW-1185">Reference proteome</keyword>
<dbReference type="Gene3D" id="1.10.8.10">
    <property type="entry name" value="DNA helicase RuvA subunit, C-terminal domain"/>
    <property type="match status" value="1"/>
</dbReference>
<dbReference type="CDD" id="cd14412">
    <property type="entry name" value="UBA_DCNL2"/>
    <property type="match status" value="1"/>
</dbReference>
<dbReference type="GO" id="GO:0097602">
    <property type="term" value="F:cullin family protein binding"/>
    <property type="evidence" value="ECO:0007669"/>
    <property type="project" value="TreeGrafter"/>
</dbReference>
<evidence type="ECO:0000256" key="3">
    <source>
        <dbReference type="ARBA" id="ARBA00023242"/>
    </source>
</evidence>
<evidence type="ECO:0000259" key="5">
    <source>
        <dbReference type="PROSITE" id="PS51229"/>
    </source>
</evidence>
<reference evidence="6 7" key="1">
    <citation type="submission" date="2020-02" db="EMBL/GenBank/DDBJ databases">
        <title>Esox lucius (northern pike) genome, fEsoLuc1, primary haplotype.</title>
        <authorList>
            <person name="Myers G."/>
            <person name="Karagic N."/>
            <person name="Meyer A."/>
            <person name="Pippel M."/>
            <person name="Reichard M."/>
            <person name="Winkler S."/>
            <person name="Tracey A."/>
            <person name="Sims Y."/>
            <person name="Howe K."/>
            <person name="Rhie A."/>
            <person name="Formenti G."/>
            <person name="Durbin R."/>
            <person name="Fedrigo O."/>
            <person name="Jarvis E.D."/>
        </authorList>
    </citation>
    <scope>NUCLEOTIDE SEQUENCE [LARGE SCALE GENOMIC DNA]</scope>
</reference>
<dbReference type="GO" id="GO:0045116">
    <property type="term" value="P:protein neddylation"/>
    <property type="evidence" value="ECO:0007669"/>
    <property type="project" value="TreeGrafter"/>
</dbReference>
<dbReference type="FunFam" id="1.10.8.10:FF:000021">
    <property type="entry name" value="DCN1-like protein"/>
    <property type="match status" value="1"/>
</dbReference>
<evidence type="ECO:0000256" key="4">
    <source>
        <dbReference type="RuleBase" id="RU363131"/>
    </source>
</evidence>